<organism evidence="1">
    <name type="scientific">marine sediment metagenome</name>
    <dbReference type="NCBI Taxonomy" id="412755"/>
    <lineage>
        <taxon>unclassified sequences</taxon>
        <taxon>metagenomes</taxon>
        <taxon>ecological metagenomes</taxon>
    </lineage>
</organism>
<evidence type="ECO:0000313" key="1">
    <source>
        <dbReference type="EMBL" id="GAG01219.1"/>
    </source>
</evidence>
<feature type="non-terminal residue" evidence="1">
    <location>
        <position position="111"/>
    </location>
</feature>
<comment type="caution">
    <text evidence="1">The sequence shown here is derived from an EMBL/GenBank/DDBJ whole genome shotgun (WGS) entry which is preliminary data.</text>
</comment>
<accession>X0U633</accession>
<dbReference type="EMBL" id="BARS01026479">
    <property type="protein sequence ID" value="GAG01219.1"/>
    <property type="molecule type" value="Genomic_DNA"/>
</dbReference>
<proteinExistence type="predicted"/>
<name>X0U633_9ZZZZ</name>
<sequence length="111" mass="13473">MENFVMVKRVIGIILLITVVCVTGNVFAQNIYELRKHTEEDWLAMSTEDRLNALNMANKHAENQTFVGDFGRFYDLHKKWGYEFYEMEDRYENYAFRGFENYNIIEERRRR</sequence>
<reference evidence="1" key="1">
    <citation type="journal article" date="2014" name="Front. Microbiol.">
        <title>High frequency of phylogenetically diverse reductive dehalogenase-homologous genes in deep subseafloor sedimentary metagenomes.</title>
        <authorList>
            <person name="Kawai M."/>
            <person name="Futagami T."/>
            <person name="Toyoda A."/>
            <person name="Takaki Y."/>
            <person name="Nishi S."/>
            <person name="Hori S."/>
            <person name="Arai W."/>
            <person name="Tsubouchi T."/>
            <person name="Morono Y."/>
            <person name="Uchiyama I."/>
            <person name="Ito T."/>
            <person name="Fujiyama A."/>
            <person name="Inagaki F."/>
            <person name="Takami H."/>
        </authorList>
    </citation>
    <scope>NUCLEOTIDE SEQUENCE</scope>
    <source>
        <strain evidence="1">Expedition CK06-06</strain>
    </source>
</reference>
<dbReference type="AlphaFoldDB" id="X0U633"/>
<gene>
    <name evidence="1" type="ORF">S01H1_41724</name>
</gene>
<protein>
    <submittedName>
        <fullName evidence="1">Uncharacterized protein</fullName>
    </submittedName>
</protein>